<dbReference type="eggNOG" id="ENOG502S8TM">
    <property type="taxonomic scope" value="Eukaryota"/>
</dbReference>
<organism evidence="2 3">
    <name type="scientific">Dactylellina haptotyla (strain CBS 200.50)</name>
    <name type="common">Nematode-trapping fungus</name>
    <name type="synonym">Monacrosporium haptotylum</name>
    <dbReference type="NCBI Taxonomy" id="1284197"/>
    <lineage>
        <taxon>Eukaryota</taxon>
        <taxon>Fungi</taxon>
        <taxon>Dikarya</taxon>
        <taxon>Ascomycota</taxon>
        <taxon>Pezizomycotina</taxon>
        <taxon>Orbiliomycetes</taxon>
        <taxon>Orbiliales</taxon>
        <taxon>Orbiliaceae</taxon>
        <taxon>Dactylellina</taxon>
    </lineage>
</organism>
<proteinExistence type="predicted"/>
<reference evidence="3" key="2">
    <citation type="submission" date="2013-04" db="EMBL/GenBank/DDBJ databases">
        <title>Genomic mechanisms accounting for the adaptation to parasitism in nematode-trapping fungi.</title>
        <authorList>
            <person name="Ahren D.G."/>
        </authorList>
    </citation>
    <scope>NUCLEOTIDE SEQUENCE [LARGE SCALE GENOMIC DNA]</scope>
    <source>
        <strain evidence="3">CBS 200.50</strain>
    </source>
</reference>
<evidence type="ECO:0000259" key="1">
    <source>
        <dbReference type="Pfam" id="PF06985"/>
    </source>
</evidence>
<dbReference type="AlphaFoldDB" id="S8AFU4"/>
<gene>
    <name evidence="2" type="ORF">H072_6164</name>
</gene>
<protein>
    <recommendedName>
        <fullName evidence="1">Heterokaryon incompatibility domain-containing protein</fullName>
    </recommendedName>
</protein>
<dbReference type="Pfam" id="PF06985">
    <property type="entry name" value="HET"/>
    <property type="match status" value="1"/>
</dbReference>
<dbReference type="OrthoDB" id="5125733at2759"/>
<dbReference type="PANTHER" id="PTHR33112">
    <property type="entry name" value="DOMAIN PROTEIN, PUTATIVE-RELATED"/>
    <property type="match status" value="1"/>
</dbReference>
<comment type="caution">
    <text evidence="2">The sequence shown here is derived from an EMBL/GenBank/DDBJ whole genome shotgun (WGS) entry which is preliminary data.</text>
</comment>
<dbReference type="InterPro" id="IPR010730">
    <property type="entry name" value="HET"/>
</dbReference>
<evidence type="ECO:0000313" key="2">
    <source>
        <dbReference type="EMBL" id="EPS40036.1"/>
    </source>
</evidence>
<keyword evidence="3" id="KW-1185">Reference proteome</keyword>
<reference evidence="2 3" key="1">
    <citation type="journal article" date="2013" name="PLoS Genet.">
        <title>Genomic mechanisms accounting for the adaptation to parasitism in nematode-trapping fungi.</title>
        <authorList>
            <person name="Meerupati T."/>
            <person name="Andersson K.M."/>
            <person name="Friman E."/>
            <person name="Kumar D."/>
            <person name="Tunlid A."/>
            <person name="Ahren D."/>
        </authorList>
    </citation>
    <scope>NUCLEOTIDE SEQUENCE [LARGE SCALE GENOMIC DNA]</scope>
    <source>
        <strain evidence="2 3">CBS 200.50</strain>
    </source>
</reference>
<name>S8AFU4_DACHA</name>
<accession>S8AFU4</accession>
<dbReference type="OMA" id="IEMEGSH"/>
<sequence length="552" mass="62406">MIEPVPFESVSSEVLATWLKDCTKNHQLCGPEFPPKLPTRVIDVLSHDDPVLLEADGGRGDYFALSYCWGKQRNTDMMTFGPNSKGKRGQPDPKPNLEAHKTRIPFSSMPKTLQDAVIISRQQGVKYLWIDALCIIQGDDEEWETEHPKMADIYANAKLVIAADNADGLEKGFLNRNITTASSEESVFQRNIPQAQEQQNLEHSGTLSVSSTCPSPLSWNEPLNKRAWSLSEVIFANRIVHFTSVMMVWECNEVRHCERGCSQNFQENDNDSFRLFRNPTIAKRHNRAELYHKWETVIEHFTRRQINSHSDEKYKDSQKLVAISRAARRFSQIIEEVVQCEDDYLAGIWKGNLIRSLLWSVEKGFQQNLAVRWRRPETPRAPTWSWAAVEGPVFFESLVNFQPAIHVMEATTEPCDSNDRFGQVLLGKLVVQGKVVNKLKIQLKDKANLDDTPGHRCRICSPRFDEGCPFICDAPLSEANTDQDFSCLYLGNGESKEATNGGTGSYYAILLLRPVAGATRIFERVGISSHCIRNNCVSALLDATTEDIITIL</sequence>
<feature type="domain" description="Heterokaryon incompatibility" evidence="1">
    <location>
        <begin position="62"/>
        <end position="232"/>
    </location>
</feature>
<dbReference type="HOGENOM" id="CLU_002639_3_1_1"/>
<dbReference type="PANTHER" id="PTHR33112:SF16">
    <property type="entry name" value="HETEROKARYON INCOMPATIBILITY DOMAIN-CONTAINING PROTEIN"/>
    <property type="match status" value="1"/>
</dbReference>
<evidence type="ECO:0000313" key="3">
    <source>
        <dbReference type="Proteomes" id="UP000015100"/>
    </source>
</evidence>
<dbReference type="Proteomes" id="UP000015100">
    <property type="component" value="Unassembled WGS sequence"/>
</dbReference>
<dbReference type="EMBL" id="AQGS01000439">
    <property type="protein sequence ID" value="EPS40036.1"/>
    <property type="molecule type" value="Genomic_DNA"/>
</dbReference>